<accession>A0A0U1PCS9</accession>
<keyword evidence="1" id="KW-0032">Aminotransferase</keyword>
<dbReference type="Gene3D" id="3.90.1150.10">
    <property type="entry name" value="Aspartate Aminotransferase, domain 1"/>
    <property type="match status" value="1"/>
</dbReference>
<dbReference type="AlphaFoldDB" id="A0A0U1PCS9"/>
<reference evidence="1" key="1">
    <citation type="submission" date="2015-03" db="EMBL/GenBank/DDBJ databases">
        <title>Draft genome sequence of Mizugakiibacter sediminis skMP5.</title>
        <authorList>
            <person name="Watanabe T."/>
            <person name="Kojima H."/>
            <person name="Fukui M."/>
        </authorList>
    </citation>
    <scope>NUCLEOTIDE SEQUENCE</scope>
    <source>
        <strain evidence="1">SkMP5</strain>
    </source>
</reference>
<dbReference type="InterPro" id="IPR015422">
    <property type="entry name" value="PyrdxlP-dep_Trfase_small"/>
</dbReference>
<sequence length="87" mass="9287">MLMLLLPDARVRDAALARLWGAGLGVSRLFVHALPDYAYLAGAVPQAAVPNARDLAARMLTVTNSPWLDDPGFERICRALETALAAG</sequence>
<gene>
    <name evidence="1" type="ORF">MBSD_2308</name>
</gene>
<keyword evidence="1" id="KW-0808">Transferase</keyword>
<name>A0A0U1PCS9_9GAMM</name>
<dbReference type="GO" id="GO:0008483">
    <property type="term" value="F:transaminase activity"/>
    <property type="evidence" value="ECO:0007669"/>
    <property type="project" value="UniProtKB-KW"/>
</dbReference>
<protein>
    <submittedName>
        <fullName evidence="1">Nucleotide sugar aminotransferase</fullName>
    </submittedName>
</protein>
<organism evidence="1">
    <name type="scientific">Mizugakiibacter sediminis</name>
    <dbReference type="NCBI Taxonomy" id="1475481"/>
    <lineage>
        <taxon>Bacteria</taxon>
        <taxon>Pseudomonadati</taxon>
        <taxon>Pseudomonadota</taxon>
        <taxon>Gammaproteobacteria</taxon>
        <taxon>Lysobacterales</taxon>
        <taxon>Rhodanobacteraceae</taxon>
        <taxon>Mizugakiibacter</taxon>
    </lineage>
</organism>
<evidence type="ECO:0000313" key="1">
    <source>
        <dbReference type="EMBL" id="GAN45754.1"/>
    </source>
</evidence>
<dbReference type="EMBL" id="DF952384">
    <property type="protein sequence ID" value="GAN45754.1"/>
    <property type="molecule type" value="Genomic_DNA"/>
</dbReference>
<dbReference type="HOGENOM" id="CLU_2479917_0_0_6"/>
<proteinExistence type="predicted"/>